<sequence>MNQGDRVCMALCVCEHTIQNTDYTIGSDSGIVDDRLIIEEAGKGQVDLSFEGWPLQNLDHQIIRKKGVVSNVSTEHGEAADPDLVGLQEGSDVKRRQK</sequence>
<proteinExistence type="predicted"/>
<dbReference type="Proteomes" id="UP000095282">
    <property type="component" value="Unplaced"/>
</dbReference>
<evidence type="ECO:0000313" key="2">
    <source>
        <dbReference type="Proteomes" id="UP000095282"/>
    </source>
</evidence>
<organism evidence="2 3">
    <name type="scientific">Caenorhabditis tropicalis</name>
    <dbReference type="NCBI Taxonomy" id="1561998"/>
    <lineage>
        <taxon>Eukaryota</taxon>
        <taxon>Metazoa</taxon>
        <taxon>Ecdysozoa</taxon>
        <taxon>Nematoda</taxon>
        <taxon>Chromadorea</taxon>
        <taxon>Rhabditida</taxon>
        <taxon>Rhabditina</taxon>
        <taxon>Rhabditomorpha</taxon>
        <taxon>Rhabditoidea</taxon>
        <taxon>Rhabditidae</taxon>
        <taxon>Peloderinae</taxon>
        <taxon>Caenorhabditis</taxon>
    </lineage>
</organism>
<accession>A0A1I7TQ61</accession>
<dbReference type="WBParaSite" id="Csp11.Scaffold629.g10672.t1">
    <property type="protein sequence ID" value="Csp11.Scaffold629.g10672.t1"/>
    <property type="gene ID" value="Csp11.Scaffold629.g10672"/>
</dbReference>
<protein>
    <submittedName>
        <fullName evidence="3">CN hydrolase domain-containing protein</fullName>
    </submittedName>
</protein>
<evidence type="ECO:0000313" key="3">
    <source>
        <dbReference type="WBParaSite" id="Csp11.Scaffold629.g10672.t1"/>
    </source>
</evidence>
<name>A0A1I7TQ61_9PELO</name>
<feature type="region of interest" description="Disordered" evidence="1">
    <location>
        <begin position="73"/>
        <end position="98"/>
    </location>
</feature>
<keyword evidence="2" id="KW-1185">Reference proteome</keyword>
<evidence type="ECO:0000256" key="1">
    <source>
        <dbReference type="SAM" id="MobiDB-lite"/>
    </source>
</evidence>
<reference evidence="3" key="1">
    <citation type="submission" date="2016-11" db="UniProtKB">
        <authorList>
            <consortium name="WormBaseParasite"/>
        </authorList>
    </citation>
    <scope>IDENTIFICATION</scope>
</reference>
<dbReference type="AlphaFoldDB" id="A0A1I7TQ61"/>